<dbReference type="SUPFAM" id="SSF51735">
    <property type="entry name" value="NAD(P)-binding Rossmann-fold domains"/>
    <property type="match status" value="1"/>
</dbReference>
<dbReference type="STRING" id="338969.Rfer_2690"/>
<gene>
    <name evidence="2" type="ordered locus">Rfer_2690</name>
</gene>
<evidence type="ECO:0000259" key="1">
    <source>
        <dbReference type="Pfam" id="PF01370"/>
    </source>
</evidence>
<reference evidence="3" key="1">
    <citation type="submission" date="2006-02" db="EMBL/GenBank/DDBJ databases">
        <title>Complete sequence of chromosome of Rhodoferax ferrireducens DSM 15236.</title>
        <authorList>
            <person name="Copeland A."/>
            <person name="Lucas S."/>
            <person name="Lapidus A."/>
            <person name="Barry K."/>
            <person name="Detter J.C."/>
            <person name="Glavina del Rio T."/>
            <person name="Hammon N."/>
            <person name="Israni S."/>
            <person name="Pitluck S."/>
            <person name="Brettin T."/>
            <person name="Bruce D."/>
            <person name="Han C."/>
            <person name="Tapia R."/>
            <person name="Gilna P."/>
            <person name="Kiss H."/>
            <person name="Schmutz J."/>
            <person name="Larimer F."/>
            <person name="Land M."/>
            <person name="Kyrpides N."/>
            <person name="Ivanova N."/>
            <person name="Richardson P."/>
        </authorList>
    </citation>
    <scope>NUCLEOTIDE SEQUENCE [LARGE SCALE GENOMIC DNA]</scope>
    <source>
        <strain evidence="3">ATCC BAA-621 / DSM 15236 / T118</strain>
    </source>
</reference>
<evidence type="ECO:0000313" key="2">
    <source>
        <dbReference type="EMBL" id="ABD70406.1"/>
    </source>
</evidence>
<keyword evidence="3" id="KW-1185">Reference proteome</keyword>
<dbReference type="Proteomes" id="UP000008332">
    <property type="component" value="Chromosome"/>
</dbReference>
<dbReference type="AlphaFoldDB" id="Q21UZ7"/>
<dbReference type="eggNOG" id="COG0702">
    <property type="taxonomic scope" value="Bacteria"/>
</dbReference>
<dbReference type="OrthoDB" id="5292533at2"/>
<protein>
    <submittedName>
        <fullName evidence="2">NAD-dependent epimerase/dehydratase</fullName>
    </submittedName>
</protein>
<dbReference type="Pfam" id="PF01370">
    <property type="entry name" value="Epimerase"/>
    <property type="match status" value="1"/>
</dbReference>
<dbReference type="HOGENOM" id="CLU_007383_6_5_4"/>
<dbReference type="EMBL" id="CP000267">
    <property type="protein sequence ID" value="ABD70406.1"/>
    <property type="molecule type" value="Genomic_DNA"/>
</dbReference>
<dbReference type="PANTHER" id="PTHR12126:SF11">
    <property type="entry name" value="NADH DEHYDROGENASE [UBIQUINONE] 1 ALPHA SUBCOMPLEX SUBUNIT 9, MITOCHONDRIAL"/>
    <property type="match status" value="1"/>
</dbReference>
<accession>Q21UZ7</accession>
<feature type="domain" description="NAD-dependent epimerase/dehydratase" evidence="1">
    <location>
        <begin position="4"/>
        <end position="207"/>
    </location>
</feature>
<name>Q21UZ7_ALBFT</name>
<dbReference type="InterPro" id="IPR001509">
    <property type="entry name" value="Epimerase_deHydtase"/>
</dbReference>
<organism evidence="2 3">
    <name type="scientific">Albidiferax ferrireducens (strain ATCC BAA-621 / DSM 15236 / T118)</name>
    <name type="common">Rhodoferax ferrireducens</name>
    <dbReference type="NCBI Taxonomy" id="338969"/>
    <lineage>
        <taxon>Bacteria</taxon>
        <taxon>Pseudomonadati</taxon>
        <taxon>Pseudomonadota</taxon>
        <taxon>Betaproteobacteria</taxon>
        <taxon>Burkholderiales</taxon>
        <taxon>Comamonadaceae</taxon>
        <taxon>Rhodoferax</taxon>
    </lineage>
</organism>
<dbReference type="Gene3D" id="3.40.50.720">
    <property type="entry name" value="NAD(P)-binding Rossmann-like Domain"/>
    <property type="match status" value="1"/>
</dbReference>
<dbReference type="CDD" id="cd05271">
    <property type="entry name" value="NDUFA9_like_SDR_a"/>
    <property type="match status" value="1"/>
</dbReference>
<proteinExistence type="predicted"/>
<dbReference type="InterPro" id="IPR036291">
    <property type="entry name" value="NAD(P)-bd_dom_sf"/>
</dbReference>
<dbReference type="PANTHER" id="PTHR12126">
    <property type="entry name" value="NADH-UBIQUINONE OXIDOREDUCTASE 39 KDA SUBUNIT-RELATED"/>
    <property type="match status" value="1"/>
</dbReference>
<dbReference type="InterPro" id="IPR051207">
    <property type="entry name" value="ComplexI_NDUFA9_subunit"/>
</dbReference>
<dbReference type="KEGG" id="rfr:Rfer_2690"/>
<dbReference type="RefSeq" id="WP_011464972.1">
    <property type="nucleotide sequence ID" value="NC_007908.1"/>
</dbReference>
<dbReference type="GO" id="GO:0044877">
    <property type="term" value="F:protein-containing complex binding"/>
    <property type="evidence" value="ECO:0007669"/>
    <property type="project" value="TreeGrafter"/>
</dbReference>
<sequence length="319" mass="33720">MKKVLVLGGTGFVGTQVCQKLLSQGWHVTVPTRQRAHAQHLQPLSGLTLLEFDVHDEAALTQAVAGHDAVVNLVAILHGDQAAFDRVHVALPKKLARACRAAGVKRVVHISALGADAQHPQSAPSMYLRSKGQGEAVWLQAAGVGPQAAFDLTIFRPSVMFGARDKFLNVFARLQKVLPFMPLACAGARFQPVWVDDVASAVVKSLMPGDAGVMAPAASPRTIEACGPEVFTLKQLVQLAAQLSGVCGGRGRPVIALPRWLGHVQAALMALAPGEPVMSRDNLDSMQVDNVASGTLPGLQSLGITPSALRPIAQDYLNK</sequence>
<evidence type="ECO:0000313" key="3">
    <source>
        <dbReference type="Proteomes" id="UP000008332"/>
    </source>
</evidence>